<evidence type="ECO:0000313" key="3">
    <source>
        <dbReference type="Proteomes" id="UP001058533"/>
    </source>
</evidence>
<evidence type="ECO:0000256" key="1">
    <source>
        <dbReference type="SAM" id="SignalP"/>
    </source>
</evidence>
<evidence type="ECO:0000313" key="2">
    <source>
        <dbReference type="EMBL" id="UUL83870.1"/>
    </source>
</evidence>
<sequence length="45" mass="4409">MRKVLALLIAGTLLSGLAAAYAGTAKRGTLVAATPGSPVKALAED</sequence>
<dbReference type="RefSeq" id="WP_256507705.1">
    <property type="nucleotide sequence ID" value="NZ_CP101740.1"/>
</dbReference>
<dbReference type="EMBL" id="CP101740">
    <property type="protein sequence ID" value="UUL83870.1"/>
    <property type="molecule type" value="Genomic_DNA"/>
</dbReference>
<feature type="chain" id="PRO_5046211033" evidence="1">
    <location>
        <begin position="21"/>
        <end position="45"/>
    </location>
</feature>
<dbReference type="Proteomes" id="UP001058533">
    <property type="component" value="Chromosome"/>
</dbReference>
<keyword evidence="3" id="KW-1185">Reference proteome</keyword>
<keyword evidence="1" id="KW-0732">Signal</keyword>
<proteinExistence type="predicted"/>
<feature type="signal peptide" evidence="1">
    <location>
        <begin position="1"/>
        <end position="20"/>
    </location>
</feature>
<reference evidence="2" key="1">
    <citation type="submission" date="2022-07" db="EMBL/GenBank/DDBJ databases">
        <title>Sphingomonas sp. nov., a novel bacterium isolated from the north slope of the Mount Everest.</title>
        <authorList>
            <person name="Cui X."/>
            <person name="Liu Y."/>
        </authorList>
    </citation>
    <scope>NUCLEOTIDE SEQUENCE</scope>
    <source>
        <strain evidence="2">S5-59</strain>
    </source>
</reference>
<accession>A0ABY5LA81</accession>
<gene>
    <name evidence="2" type="ORF">NMP03_06660</name>
</gene>
<protein>
    <submittedName>
        <fullName evidence="2">Uncharacterized protein</fullName>
    </submittedName>
</protein>
<name>A0ABY5LA81_9SPHN</name>
<organism evidence="2 3">
    <name type="scientific">Sphingomonas qomolangmaensis</name>
    <dbReference type="NCBI Taxonomy" id="2918765"/>
    <lineage>
        <taxon>Bacteria</taxon>
        <taxon>Pseudomonadati</taxon>
        <taxon>Pseudomonadota</taxon>
        <taxon>Alphaproteobacteria</taxon>
        <taxon>Sphingomonadales</taxon>
        <taxon>Sphingomonadaceae</taxon>
        <taxon>Sphingomonas</taxon>
    </lineage>
</organism>